<dbReference type="EMBL" id="CP001649">
    <property type="protein sequence ID" value="ACS79927.1"/>
    <property type="molecule type" value="Genomic_DNA"/>
</dbReference>
<feature type="domain" description="Response regulatory" evidence="4">
    <location>
        <begin position="5"/>
        <end position="119"/>
    </location>
</feature>
<dbReference type="InterPro" id="IPR011006">
    <property type="entry name" value="CheY-like_superfamily"/>
</dbReference>
<dbReference type="CDD" id="cd17574">
    <property type="entry name" value="REC_OmpR"/>
    <property type="match status" value="1"/>
</dbReference>
<dbReference type="Pfam" id="PF00072">
    <property type="entry name" value="Response_reg"/>
    <property type="match status" value="1"/>
</dbReference>
<dbReference type="PROSITE" id="PS50110">
    <property type="entry name" value="RESPONSE_REGULATORY"/>
    <property type="match status" value="1"/>
</dbReference>
<evidence type="ECO:0000256" key="1">
    <source>
        <dbReference type="ARBA" id="ARBA00022553"/>
    </source>
</evidence>
<dbReference type="HOGENOM" id="CLU_000445_69_8_7"/>
<dbReference type="InterPro" id="IPR050595">
    <property type="entry name" value="Bact_response_regulator"/>
</dbReference>
<dbReference type="SUPFAM" id="SSF52172">
    <property type="entry name" value="CheY-like"/>
    <property type="match status" value="1"/>
</dbReference>
<keyword evidence="1 3" id="KW-0597">Phosphoprotein</keyword>
<accession>C6BUB8</accession>
<name>C6BUB8_MARSD</name>
<evidence type="ECO:0000313" key="5">
    <source>
        <dbReference type="EMBL" id="ACS79927.1"/>
    </source>
</evidence>
<evidence type="ECO:0000259" key="4">
    <source>
        <dbReference type="PROSITE" id="PS50110"/>
    </source>
</evidence>
<evidence type="ECO:0000256" key="3">
    <source>
        <dbReference type="PROSITE-ProRule" id="PRU00169"/>
    </source>
</evidence>
<dbReference type="GO" id="GO:0000160">
    <property type="term" value="P:phosphorelay signal transduction system"/>
    <property type="evidence" value="ECO:0007669"/>
    <property type="project" value="UniProtKB-KW"/>
</dbReference>
<feature type="modified residue" description="4-aspartylphosphate" evidence="3">
    <location>
        <position position="54"/>
    </location>
</feature>
<dbReference type="AlphaFoldDB" id="C6BUB8"/>
<reference evidence="5 6" key="1">
    <citation type="submission" date="2009-06" db="EMBL/GenBank/DDBJ databases">
        <title>Complete sequence of Desulfovibrio salexigens DSM 2638.</title>
        <authorList>
            <consortium name="US DOE Joint Genome Institute"/>
            <person name="Lucas S."/>
            <person name="Copeland A."/>
            <person name="Lapidus A."/>
            <person name="Glavina del Rio T."/>
            <person name="Tice H."/>
            <person name="Bruce D."/>
            <person name="Goodwin L."/>
            <person name="Pitluck S."/>
            <person name="Munk A.C."/>
            <person name="Brettin T."/>
            <person name="Detter J.C."/>
            <person name="Han C."/>
            <person name="Tapia R."/>
            <person name="Larimer F."/>
            <person name="Land M."/>
            <person name="Hauser L."/>
            <person name="Kyrpides N."/>
            <person name="Anderson I."/>
            <person name="Wall J.D."/>
            <person name="Arkin A.P."/>
            <person name="Dehal P."/>
            <person name="Chivian D."/>
            <person name="Giles B."/>
            <person name="Hazen T.C."/>
        </authorList>
    </citation>
    <scope>NUCLEOTIDE SEQUENCE [LARGE SCALE GENOMIC DNA]</scope>
    <source>
        <strain evidence="6">ATCC 14822 / DSM 2638 / NCIMB 8403 / VKM B-1763</strain>
    </source>
</reference>
<dbReference type="PANTHER" id="PTHR44591:SF14">
    <property type="entry name" value="PROTEIN PILG"/>
    <property type="match status" value="1"/>
</dbReference>
<proteinExistence type="predicted"/>
<evidence type="ECO:0000256" key="2">
    <source>
        <dbReference type="ARBA" id="ARBA00023012"/>
    </source>
</evidence>
<dbReference type="OrthoDB" id="9800029at2"/>
<sequence>MSRIKLLVVDDEADFLKLVKRRLERRNFDVEVASGGAEALHFLSANPVDVVILDVRMPGMSGMDALKHMRRKHSEVEVIMLTGHSSVASGLEGISHGAYDYILKPFEIDDLIERIRSAHEHAVLRREGGGGNVSSGS</sequence>
<dbReference type="Gene3D" id="3.40.50.2300">
    <property type="match status" value="1"/>
</dbReference>
<gene>
    <name evidence="5" type="ordered locus">Desal_1866</name>
</gene>
<dbReference type="STRING" id="526222.Desal_1866"/>
<organism evidence="5 6">
    <name type="scientific">Maridesulfovibrio salexigens (strain ATCC 14822 / DSM 2638 / NCIMB 8403 / VKM B-1763)</name>
    <name type="common">Desulfovibrio salexigens</name>
    <dbReference type="NCBI Taxonomy" id="526222"/>
    <lineage>
        <taxon>Bacteria</taxon>
        <taxon>Pseudomonadati</taxon>
        <taxon>Thermodesulfobacteriota</taxon>
        <taxon>Desulfovibrionia</taxon>
        <taxon>Desulfovibrionales</taxon>
        <taxon>Desulfovibrionaceae</taxon>
        <taxon>Maridesulfovibrio</taxon>
    </lineage>
</organism>
<dbReference type="SMART" id="SM00448">
    <property type="entry name" value="REC"/>
    <property type="match status" value="1"/>
</dbReference>
<protein>
    <submittedName>
        <fullName evidence="5">Response regulator receiver protein</fullName>
    </submittedName>
</protein>
<dbReference type="eggNOG" id="COG0745">
    <property type="taxonomic scope" value="Bacteria"/>
</dbReference>
<dbReference type="KEGG" id="dsa:Desal_1866"/>
<evidence type="ECO:0000313" key="6">
    <source>
        <dbReference type="Proteomes" id="UP000002601"/>
    </source>
</evidence>
<dbReference type="PANTHER" id="PTHR44591">
    <property type="entry name" value="STRESS RESPONSE REGULATOR PROTEIN 1"/>
    <property type="match status" value="1"/>
</dbReference>
<dbReference type="Proteomes" id="UP000002601">
    <property type="component" value="Chromosome"/>
</dbReference>
<keyword evidence="2" id="KW-0902">Two-component regulatory system</keyword>
<keyword evidence="6" id="KW-1185">Reference proteome</keyword>
<dbReference type="RefSeq" id="WP_015851743.1">
    <property type="nucleotide sequence ID" value="NC_012881.1"/>
</dbReference>
<dbReference type="InterPro" id="IPR001789">
    <property type="entry name" value="Sig_transdc_resp-reg_receiver"/>
</dbReference>